<proteinExistence type="inferred from homology"/>
<dbReference type="PANTHER" id="PTHR30290:SF9">
    <property type="entry name" value="OLIGOPEPTIDE-BINDING PROTEIN APPA"/>
    <property type="match status" value="1"/>
</dbReference>
<dbReference type="PROSITE" id="PS51257">
    <property type="entry name" value="PROKAR_LIPOPROTEIN"/>
    <property type="match status" value="1"/>
</dbReference>
<dbReference type="InterPro" id="IPR030678">
    <property type="entry name" value="Peptide/Ni-bd"/>
</dbReference>
<comment type="caution">
    <text evidence="6">The sequence shown here is derived from an EMBL/GenBank/DDBJ whole genome shotgun (WGS) entry which is preliminary data.</text>
</comment>
<dbReference type="GO" id="GO:1904680">
    <property type="term" value="F:peptide transmembrane transporter activity"/>
    <property type="evidence" value="ECO:0007669"/>
    <property type="project" value="TreeGrafter"/>
</dbReference>
<accession>A0A927MG20</accession>
<feature type="domain" description="Solute-binding protein family 5" evidence="5">
    <location>
        <begin position="86"/>
        <end position="445"/>
    </location>
</feature>
<protein>
    <submittedName>
        <fullName evidence="6">Peptide/nickel transport system substrate-binding protein</fullName>
    </submittedName>
</protein>
<dbReference type="GO" id="GO:0015833">
    <property type="term" value="P:peptide transport"/>
    <property type="evidence" value="ECO:0007669"/>
    <property type="project" value="TreeGrafter"/>
</dbReference>
<dbReference type="EMBL" id="JADBEL010000004">
    <property type="protein sequence ID" value="MBE1553925.1"/>
    <property type="molecule type" value="Genomic_DNA"/>
</dbReference>
<evidence type="ECO:0000259" key="5">
    <source>
        <dbReference type="Pfam" id="PF00496"/>
    </source>
</evidence>
<dbReference type="Gene3D" id="3.40.190.10">
    <property type="entry name" value="Periplasmic binding protein-like II"/>
    <property type="match status" value="1"/>
</dbReference>
<dbReference type="Proteomes" id="UP000658225">
    <property type="component" value="Unassembled WGS sequence"/>
</dbReference>
<dbReference type="SUPFAM" id="SSF53850">
    <property type="entry name" value="Periplasmic binding protein-like II"/>
    <property type="match status" value="1"/>
</dbReference>
<feature type="chain" id="PRO_5038557299" evidence="4">
    <location>
        <begin position="23"/>
        <end position="543"/>
    </location>
</feature>
<keyword evidence="7" id="KW-1185">Reference proteome</keyword>
<dbReference type="GO" id="GO:0042597">
    <property type="term" value="C:periplasmic space"/>
    <property type="evidence" value="ECO:0007669"/>
    <property type="project" value="UniProtKB-ARBA"/>
</dbReference>
<evidence type="ECO:0000256" key="3">
    <source>
        <dbReference type="ARBA" id="ARBA00022729"/>
    </source>
</evidence>
<organism evidence="6 7">
    <name type="scientific">Sporosarcina limicola</name>
    <dbReference type="NCBI Taxonomy" id="34101"/>
    <lineage>
        <taxon>Bacteria</taxon>
        <taxon>Bacillati</taxon>
        <taxon>Bacillota</taxon>
        <taxon>Bacilli</taxon>
        <taxon>Bacillales</taxon>
        <taxon>Caryophanaceae</taxon>
        <taxon>Sporosarcina</taxon>
    </lineage>
</organism>
<comment type="similarity">
    <text evidence="1">Belongs to the bacterial solute-binding protein 5 family.</text>
</comment>
<evidence type="ECO:0000256" key="4">
    <source>
        <dbReference type="SAM" id="SignalP"/>
    </source>
</evidence>
<dbReference type="PIRSF" id="PIRSF002741">
    <property type="entry name" value="MppA"/>
    <property type="match status" value="1"/>
</dbReference>
<gene>
    <name evidence="6" type="ORF">H4683_001000</name>
</gene>
<evidence type="ECO:0000256" key="1">
    <source>
        <dbReference type="ARBA" id="ARBA00005695"/>
    </source>
</evidence>
<evidence type="ECO:0000313" key="6">
    <source>
        <dbReference type="EMBL" id="MBE1553925.1"/>
    </source>
</evidence>
<dbReference type="RefSeq" id="WP_192597737.1">
    <property type="nucleotide sequence ID" value="NZ_JADBEL010000004.1"/>
</dbReference>
<name>A0A927MG20_9BACL</name>
<dbReference type="GO" id="GO:0043190">
    <property type="term" value="C:ATP-binding cassette (ABC) transporter complex"/>
    <property type="evidence" value="ECO:0007669"/>
    <property type="project" value="InterPro"/>
</dbReference>
<dbReference type="PANTHER" id="PTHR30290">
    <property type="entry name" value="PERIPLASMIC BINDING COMPONENT OF ABC TRANSPORTER"/>
    <property type="match status" value="1"/>
</dbReference>
<feature type="signal peptide" evidence="4">
    <location>
        <begin position="1"/>
        <end position="22"/>
    </location>
</feature>
<dbReference type="CDD" id="cd00995">
    <property type="entry name" value="PBP2_NikA_DppA_OppA_like"/>
    <property type="match status" value="1"/>
</dbReference>
<dbReference type="Pfam" id="PF00496">
    <property type="entry name" value="SBP_bac_5"/>
    <property type="match status" value="1"/>
</dbReference>
<evidence type="ECO:0000256" key="2">
    <source>
        <dbReference type="ARBA" id="ARBA00022448"/>
    </source>
</evidence>
<dbReference type="Gene3D" id="3.90.76.10">
    <property type="entry name" value="Dipeptide-binding Protein, Domain 1"/>
    <property type="match status" value="1"/>
</dbReference>
<reference evidence="6" key="1">
    <citation type="submission" date="2020-10" db="EMBL/GenBank/DDBJ databases">
        <title>Genomic Encyclopedia of Type Strains, Phase IV (KMG-IV): sequencing the most valuable type-strain genomes for metagenomic binning, comparative biology and taxonomic classification.</title>
        <authorList>
            <person name="Goeker M."/>
        </authorList>
    </citation>
    <scope>NUCLEOTIDE SEQUENCE</scope>
    <source>
        <strain evidence="6">DSM 13886</strain>
    </source>
</reference>
<dbReference type="Gene3D" id="3.10.105.10">
    <property type="entry name" value="Dipeptide-binding Protein, Domain 3"/>
    <property type="match status" value="1"/>
</dbReference>
<dbReference type="AlphaFoldDB" id="A0A927MG20"/>
<sequence length="543" mass="60699">MKKHLIKIFPLIGLALLLILSACTKNDADSSKTPASPNSASGEKIVSVGIVNPISSINPINTADVGSREVINLLFDSLYDVNEELEFIPKLAKEFKSDDNQTFTITIEPEANWTDGKPVSSEDILFTLNTMANPDVHSLGLPSLSVIEGLDDDGRLPEGEESITGFEIIDEKTFSVKTKNPIDPNILKENLGYLINIIPKHVLKDIDPDKLHLDPFMENPTVTSGPLTLVKLANDSYVEFKANPDYYRGAPKIDKLIIKIMPSSNLVAQLQTGEIQMVHPGVGAIPVQDFEKVRSIEGIKTIQGKPFDYQTMFFNMNVFDDASVRLAIVHAINRPMLVDTLLQGEAEIVNSSFTTIHPYYNQDIEIYEYDPEKSKKLLKDANWDLSKPINLAVPVGNQIREQAAAIIAENLKAVGFKVEINKYDFPTLMQKGKNHDFDLLMMGMPLRVDPNRSSNILHEKGGMINYSDYDNPKINQLFADGKSEDDPAKRKIIFNELQEILNVDLPIITLFSAYSFKPVSDKMIVGEPKSMGMFYDVHEWDIK</sequence>
<dbReference type="InterPro" id="IPR000914">
    <property type="entry name" value="SBP_5_dom"/>
</dbReference>
<dbReference type="InterPro" id="IPR039424">
    <property type="entry name" value="SBP_5"/>
</dbReference>
<keyword evidence="2" id="KW-0813">Transport</keyword>
<evidence type="ECO:0000313" key="7">
    <source>
        <dbReference type="Proteomes" id="UP000658225"/>
    </source>
</evidence>
<keyword evidence="3 4" id="KW-0732">Signal</keyword>